<dbReference type="OrthoDB" id="7579869at2"/>
<dbReference type="Proteomes" id="UP000434582">
    <property type="component" value="Unassembled WGS sequence"/>
</dbReference>
<evidence type="ECO:0008006" key="3">
    <source>
        <dbReference type="Google" id="ProtNLM"/>
    </source>
</evidence>
<accession>A0A7X1ZBG2</accession>
<evidence type="ECO:0000313" key="1">
    <source>
        <dbReference type="EMBL" id="MQX35471.1"/>
    </source>
</evidence>
<gene>
    <name evidence="1" type="ORF">GHC57_02950</name>
</gene>
<protein>
    <recommendedName>
        <fullName evidence="3">DUF2793 domain-containing protein</fullName>
    </recommendedName>
</protein>
<proteinExistence type="predicted"/>
<comment type="caution">
    <text evidence="1">The sequence shown here is derived from an EMBL/GenBank/DDBJ whole genome shotgun (WGS) entry which is preliminary data.</text>
</comment>
<evidence type="ECO:0000313" key="2">
    <source>
        <dbReference type="Proteomes" id="UP000434582"/>
    </source>
</evidence>
<organism evidence="1 2">
    <name type="scientific">Roseospira navarrensis</name>
    <dbReference type="NCBI Taxonomy" id="140058"/>
    <lineage>
        <taxon>Bacteria</taxon>
        <taxon>Pseudomonadati</taxon>
        <taxon>Pseudomonadota</taxon>
        <taxon>Alphaproteobacteria</taxon>
        <taxon>Rhodospirillales</taxon>
        <taxon>Rhodospirillaceae</taxon>
        <taxon>Roseospira</taxon>
    </lineage>
</organism>
<sequence length="405" mass="40671">MPLIHPTVHLLAWPDLVPSALSVTRAAAATRVTAFGRIETVAAGTLRHDFDPATGVYRGWLLEAARTNHVLFSSAMTDALWQTAAATVAAGSATAPDGAGAADRVTEDSATAIHTLYQEDLAFSAGQSYTLSIFARSAGRERLQLVLPSTAFGAVQSAVFDLTTGTVGFVEGTASPAIEALPDGWYRCAITATATTTVALAPIHFRLRDTGGSSTYAGDGTSGVHVWGAQVEDGAGATSFIATGATAVTRPADQVSLALGADAVNPREGSLLVCGTVPDGQSAVLAEVSDGSTANRIAVAFDTSGGGGADASVVTVGATVAALTQAGVSGGLESRCAVAYAADDFAQSVNGLAPATDTAGAVPSGLSTLTLGGGVGGAVGPRCWVRQVGLFPRRLPDADLQTVTL</sequence>
<dbReference type="RefSeq" id="WP_153340990.1">
    <property type="nucleotide sequence ID" value="NZ_WIVE01000004.1"/>
</dbReference>
<dbReference type="EMBL" id="WIVE01000004">
    <property type="protein sequence ID" value="MQX35471.1"/>
    <property type="molecule type" value="Genomic_DNA"/>
</dbReference>
<dbReference type="AlphaFoldDB" id="A0A7X1ZBG2"/>
<keyword evidence="2" id="KW-1185">Reference proteome</keyword>
<reference evidence="1 2" key="1">
    <citation type="submission" date="2019-10" db="EMBL/GenBank/DDBJ databases">
        <title>Draft whole-genome sequence of the purple nonsulfur photosynthetic bacterium Roseospira navarrensis DSM 15114.</title>
        <authorList>
            <person name="Kyndt J.A."/>
            <person name="Meyer T.E."/>
        </authorList>
    </citation>
    <scope>NUCLEOTIDE SEQUENCE [LARGE SCALE GENOMIC DNA]</scope>
    <source>
        <strain evidence="1 2">DSM 15114</strain>
    </source>
</reference>
<name>A0A7X1ZBG2_9PROT</name>